<dbReference type="GO" id="GO:0005737">
    <property type="term" value="C:cytoplasm"/>
    <property type="evidence" value="ECO:0007669"/>
    <property type="project" value="TreeGrafter"/>
</dbReference>
<organism evidence="3 4">
    <name type="scientific">Calicophoron daubneyi</name>
    <name type="common">Rumen fluke</name>
    <name type="synonym">Paramphistomum daubneyi</name>
    <dbReference type="NCBI Taxonomy" id="300641"/>
    <lineage>
        <taxon>Eukaryota</taxon>
        <taxon>Metazoa</taxon>
        <taxon>Spiralia</taxon>
        <taxon>Lophotrochozoa</taxon>
        <taxon>Platyhelminthes</taxon>
        <taxon>Trematoda</taxon>
        <taxon>Digenea</taxon>
        <taxon>Plagiorchiida</taxon>
        <taxon>Pronocephalata</taxon>
        <taxon>Paramphistomoidea</taxon>
        <taxon>Paramphistomidae</taxon>
        <taxon>Calicophoron</taxon>
    </lineage>
</organism>
<evidence type="ECO:0000313" key="4">
    <source>
        <dbReference type="Proteomes" id="UP001497525"/>
    </source>
</evidence>
<evidence type="ECO:0000313" key="3">
    <source>
        <dbReference type="EMBL" id="CAL5141288.1"/>
    </source>
</evidence>
<dbReference type="AlphaFoldDB" id="A0AAV2TX31"/>
<dbReference type="SUPFAM" id="SSF50729">
    <property type="entry name" value="PH domain-like"/>
    <property type="match status" value="1"/>
</dbReference>
<dbReference type="PANTHER" id="PTHR47695">
    <property type="entry name" value="PID DOMAIN-CONTAINING PROTEIN"/>
    <property type="match status" value="1"/>
</dbReference>
<evidence type="ECO:0000259" key="2">
    <source>
        <dbReference type="PROSITE" id="PS01179"/>
    </source>
</evidence>
<dbReference type="Proteomes" id="UP001497525">
    <property type="component" value="Unassembled WGS sequence"/>
</dbReference>
<reference evidence="3" key="1">
    <citation type="submission" date="2024-06" db="EMBL/GenBank/DDBJ databases">
        <authorList>
            <person name="Liu X."/>
            <person name="Lenzi L."/>
            <person name="Haldenby T S."/>
            <person name="Uol C."/>
        </authorList>
    </citation>
    <scope>NUCLEOTIDE SEQUENCE</scope>
</reference>
<feature type="domain" description="PID" evidence="2">
    <location>
        <begin position="30"/>
        <end position="103"/>
    </location>
</feature>
<dbReference type="EMBL" id="CAXLJL010000823">
    <property type="protein sequence ID" value="CAL5141288.1"/>
    <property type="molecule type" value="Genomic_DNA"/>
</dbReference>
<feature type="region of interest" description="Disordered" evidence="1">
    <location>
        <begin position="233"/>
        <end position="253"/>
    </location>
</feature>
<sequence length="409" mass="45314">MTIYKGRRTIVRRSKKLEEDQTDSHKAVTVNFPAKYYGKLEVSEPRGDAVCETALALLKTRLKVAKAHKKRVILIVGSTDIHVLERHGAVPLHVHLVLDIAFVWVDPCDARSCGVIVRRTDYDHPIHEFFAYKLEQSPHQLVGVLKHVIYRMDQEQDSGVSPEMRGNEMKADFTSKPSSGKEIMSQNLISLDDVEDNMRHGNSGLNSLVIHSNFSNLPSDLEGRREPDMTKKFNWDTFDEDDGRKKTSPVGVAPPSVLCPNPWAMSEQNMVNRASVPQISWDMQLFPSDIQGPPVFPTFSTSSSKQTTLSMNTQVAFNQSTANPWLVSTASPLNRQMIAGPNGIQNWGHPSTSAFPIFSSNPFLVTQPVTNQTNPFAAHLEVSGSMMDQGSGARANAVAGFSPFTRIGT</sequence>
<dbReference type="PROSITE" id="PS01179">
    <property type="entry name" value="PID"/>
    <property type="match status" value="1"/>
</dbReference>
<protein>
    <recommendedName>
        <fullName evidence="2">PID domain-containing protein</fullName>
    </recommendedName>
</protein>
<name>A0AAV2TX31_CALDB</name>
<accession>A0AAV2TX31</accession>
<dbReference type="PANTHER" id="PTHR47695:SF3">
    <property type="entry name" value="PID DOMAIN-CONTAINING PROTEIN"/>
    <property type="match status" value="1"/>
</dbReference>
<gene>
    <name evidence="3" type="ORF">CDAUBV1_LOCUS16542</name>
</gene>
<proteinExistence type="predicted"/>
<comment type="caution">
    <text evidence="3">The sequence shown here is derived from an EMBL/GenBank/DDBJ whole genome shotgun (WGS) entry which is preliminary data.</text>
</comment>
<evidence type="ECO:0000256" key="1">
    <source>
        <dbReference type="SAM" id="MobiDB-lite"/>
    </source>
</evidence>
<dbReference type="InterPro" id="IPR011993">
    <property type="entry name" value="PH-like_dom_sf"/>
</dbReference>
<dbReference type="Gene3D" id="2.30.29.30">
    <property type="entry name" value="Pleckstrin-homology domain (PH domain)/Phosphotyrosine-binding domain (PTB)"/>
    <property type="match status" value="1"/>
</dbReference>
<dbReference type="InterPro" id="IPR006020">
    <property type="entry name" value="PTB/PI_dom"/>
</dbReference>